<dbReference type="GO" id="GO:1990116">
    <property type="term" value="P:ribosome-associated ubiquitin-dependent protein catabolic process"/>
    <property type="evidence" value="ECO:0007669"/>
    <property type="project" value="UniProtKB-UniRule"/>
</dbReference>
<evidence type="ECO:0000259" key="3">
    <source>
        <dbReference type="Pfam" id="PF22958"/>
    </source>
</evidence>
<dbReference type="AlphaFoldDB" id="A0A1R1XW25"/>
<keyword evidence="5" id="KW-1185">Reference proteome</keyword>
<dbReference type="PANTHER" id="PTHR12389:SF0">
    <property type="entry name" value="E3 UBIQUITIN-PROTEIN LIGASE LISTERIN"/>
    <property type="match status" value="1"/>
</dbReference>
<dbReference type="Pfam" id="PF22958">
    <property type="entry name" value="Ltn1_1st"/>
    <property type="match status" value="1"/>
</dbReference>
<comment type="subunit">
    <text evidence="1">Component of the ribosome quality control complex (RQC).</text>
</comment>
<dbReference type="InterPro" id="IPR016024">
    <property type="entry name" value="ARM-type_fold"/>
</dbReference>
<dbReference type="InterPro" id="IPR054476">
    <property type="entry name" value="Ltn1_N"/>
</dbReference>
<dbReference type="GO" id="GO:0008270">
    <property type="term" value="F:zinc ion binding"/>
    <property type="evidence" value="ECO:0007669"/>
    <property type="project" value="UniProtKB-KW"/>
</dbReference>
<dbReference type="InterPro" id="IPR039795">
    <property type="entry name" value="LTN1/Rkr1"/>
</dbReference>
<feature type="region of interest" description="Disordered" evidence="2">
    <location>
        <begin position="53"/>
        <end position="86"/>
    </location>
</feature>
<keyword evidence="1" id="KW-0862">Zinc</keyword>
<keyword evidence="1" id="KW-0833">Ubl conjugation pathway</keyword>
<accession>A0A1R1XW25</accession>
<comment type="similarity">
    <text evidence="1">Belongs to the LTN1 family.</text>
</comment>
<protein>
    <recommendedName>
        <fullName evidence="1">E3 ubiquitin-protein ligase listerin</fullName>
        <ecNumber evidence="1">2.3.2.27</ecNumber>
    </recommendedName>
    <alternativeName>
        <fullName evidence="1">RING-type E3 ubiquitin transferase listerin</fullName>
    </alternativeName>
</protein>
<keyword evidence="1" id="KW-0808">Transferase</keyword>
<dbReference type="PANTHER" id="PTHR12389">
    <property type="entry name" value="ZINC FINGER PROTEIN 294"/>
    <property type="match status" value="1"/>
</dbReference>
<feature type="compositionally biased region" description="Basic and acidic residues" evidence="2">
    <location>
        <begin position="63"/>
        <end position="86"/>
    </location>
</feature>
<name>A0A1R1XW25_9FUNG</name>
<dbReference type="GO" id="GO:0005829">
    <property type="term" value="C:cytosol"/>
    <property type="evidence" value="ECO:0007669"/>
    <property type="project" value="UniProtKB-UniRule"/>
</dbReference>
<reference evidence="4 5" key="1">
    <citation type="submission" date="2017-01" db="EMBL/GenBank/DDBJ databases">
        <authorList>
            <person name="Mah S.A."/>
            <person name="Swanson W.J."/>
            <person name="Moy G.W."/>
            <person name="Vacquier V.D."/>
        </authorList>
    </citation>
    <scope>NUCLEOTIDE SEQUENCE [LARGE SCALE GENOMIC DNA]</scope>
    <source>
        <strain evidence="4 5">GSMNP</strain>
    </source>
</reference>
<comment type="caution">
    <text evidence="4">The sequence shown here is derived from an EMBL/GenBank/DDBJ whole genome shotgun (WGS) entry which is preliminary data.</text>
</comment>
<proteinExistence type="inferred from homology"/>
<dbReference type="SUPFAM" id="SSF48371">
    <property type="entry name" value="ARM repeat"/>
    <property type="match status" value="1"/>
</dbReference>
<comment type="function">
    <text evidence="1">E3 ubiquitin-protein ligase. Component of the ribosome quality control complex (RQC), a ribosome-associated complex that mediates ubiquitination and extraction of incompletely synthesized nascent chains for proteasomal degradation.</text>
</comment>
<feature type="region of interest" description="Disordered" evidence="2">
    <location>
        <begin position="1"/>
        <end position="23"/>
    </location>
</feature>
<feature type="domain" description="E3 ubiquitin-protein ligase listerin N-terminal" evidence="3">
    <location>
        <begin position="106"/>
        <end position="444"/>
    </location>
</feature>
<evidence type="ECO:0000256" key="1">
    <source>
        <dbReference type="RuleBase" id="RU367090"/>
    </source>
</evidence>
<comment type="pathway">
    <text evidence="1">Protein modification; protein ubiquitination.</text>
</comment>
<dbReference type="GO" id="GO:0072344">
    <property type="term" value="P:rescue of stalled ribosome"/>
    <property type="evidence" value="ECO:0007669"/>
    <property type="project" value="UniProtKB-UniRule"/>
</dbReference>
<dbReference type="GO" id="GO:0043023">
    <property type="term" value="F:ribosomal large subunit binding"/>
    <property type="evidence" value="ECO:0007669"/>
    <property type="project" value="TreeGrafter"/>
</dbReference>
<keyword evidence="1" id="KW-0863">Zinc-finger</keyword>
<dbReference type="Proteomes" id="UP000187283">
    <property type="component" value="Unassembled WGS sequence"/>
</dbReference>
<organism evidence="4 5">
    <name type="scientific">Smittium culicis</name>
    <dbReference type="NCBI Taxonomy" id="133412"/>
    <lineage>
        <taxon>Eukaryota</taxon>
        <taxon>Fungi</taxon>
        <taxon>Fungi incertae sedis</taxon>
        <taxon>Zoopagomycota</taxon>
        <taxon>Kickxellomycotina</taxon>
        <taxon>Harpellomycetes</taxon>
        <taxon>Harpellales</taxon>
        <taxon>Legeriomycetaceae</taxon>
        <taxon>Smittium</taxon>
    </lineage>
</organism>
<dbReference type="EMBL" id="LSSN01001638">
    <property type="protein sequence ID" value="OMJ18857.1"/>
    <property type="molecule type" value="Genomic_DNA"/>
</dbReference>
<evidence type="ECO:0000256" key="2">
    <source>
        <dbReference type="SAM" id="MobiDB-lite"/>
    </source>
</evidence>
<dbReference type="OrthoDB" id="6108at2759"/>
<dbReference type="GO" id="GO:1990112">
    <property type="term" value="C:RQC complex"/>
    <property type="evidence" value="ECO:0007669"/>
    <property type="project" value="UniProtKB-UniRule"/>
</dbReference>
<comment type="catalytic activity">
    <reaction evidence="1">
        <text>S-ubiquitinyl-[E2 ubiquitin-conjugating enzyme]-L-cysteine + [acceptor protein]-L-lysine = [E2 ubiquitin-conjugating enzyme]-L-cysteine + N(6)-ubiquitinyl-[acceptor protein]-L-lysine.</text>
        <dbReference type="EC" id="2.3.2.27"/>
    </reaction>
</comment>
<sequence>MSGKNKKTFDKPKQSTKAASSRAAELLGGNFAGVNAFKANAALAFSQFGRAESNDEYPQDSSFEEKDINKNESLDSKKSPNSEILKKGKKALNKTKKFELPPNSPIDENLASLVKRMGKKDVTTRLKTLDEIDVYVLNYIKIKEGLIQNPNSYNEIEGVINCLLMGWPTVFGSQIFDIDRRIRLSILKVHRSFITICEKKSAMVLSQIMGPWLASFFDLNNEISRLSISIFDENFGKTDDQKKRVFGFCQVGILDFLRTSLIDSNEDTFADKRYSDQEELKFRYQMVIGQSFKSLEYLLNNVEKETISKEFHIYQELLGTQKLWKNFISSSYESSQVIFSAYSCFSAFMKKINEHEFDFDVNICRNIARDVIKFSLSSKREASSQSYIWDSVVYSTKAFPELWIPENNSTKNNLINYLIRYFKSGEANLSPLVSYPSLYLLLNFIPVQVFLKDNTGFDILSAVWLGAPLEIRQTLPGYKITQPISTSDPSEISQAKEVNPKALEAKNKSLNSFINSICECSLFIWTVQFKSFYNTENYVIEKENFLNTQISSSLDSILNFCIRSGYQGSENNDPKVASLIIERIFGNSFQKLCQDDDKIFELLNKQILESFESVIETNVKSPKFSNSAIRLLSLLSNISELLENDSKSKPLSDKIKMGLHSIEKWAKLLSSKYYKFLLDDIPHLTDTSDLSTWFLLRAKT</sequence>
<evidence type="ECO:0000313" key="5">
    <source>
        <dbReference type="Proteomes" id="UP000187283"/>
    </source>
</evidence>
<dbReference type="EC" id="2.3.2.27" evidence="1"/>
<gene>
    <name evidence="4" type="ORF">AYI70_g5095</name>
</gene>
<dbReference type="GO" id="GO:0061630">
    <property type="term" value="F:ubiquitin protein ligase activity"/>
    <property type="evidence" value="ECO:0007669"/>
    <property type="project" value="UniProtKB-UniRule"/>
</dbReference>
<dbReference type="UniPathway" id="UPA00143"/>
<dbReference type="GO" id="GO:0016567">
    <property type="term" value="P:protein ubiquitination"/>
    <property type="evidence" value="ECO:0007669"/>
    <property type="project" value="UniProtKB-UniPathway"/>
</dbReference>
<keyword evidence="1" id="KW-0479">Metal-binding</keyword>
<dbReference type="STRING" id="133412.A0A1R1XW25"/>
<evidence type="ECO:0000313" key="4">
    <source>
        <dbReference type="EMBL" id="OMJ18857.1"/>
    </source>
</evidence>